<evidence type="ECO:0000256" key="3">
    <source>
        <dbReference type="SAM" id="SignalP"/>
    </source>
</evidence>
<feature type="chain" id="PRO_5017318662" evidence="3">
    <location>
        <begin position="28"/>
        <end position="276"/>
    </location>
</feature>
<feature type="signal peptide" evidence="3">
    <location>
        <begin position="1"/>
        <end position="27"/>
    </location>
</feature>
<evidence type="ECO:0000256" key="1">
    <source>
        <dbReference type="SAM" id="MobiDB-lite"/>
    </source>
</evidence>
<keyword evidence="3" id="KW-0732">Signal</keyword>
<name>A0A1H3JYK7_9ACTN</name>
<keyword evidence="5" id="KW-1185">Reference proteome</keyword>
<keyword evidence="2" id="KW-1133">Transmembrane helix</keyword>
<accession>A0A1H3JYK7</accession>
<organism evidence="4 5">
    <name type="scientific">Micromonospora pattaloongensis</name>
    <dbReference type="NCBI Taxonomy" id="405436"/>
    <lineage>
        <taxon>Bacteria</taxon>
        <taxon>Bacillati</taxon>
        <taxon>Actinomycetota</taxon>
        <taxon>Actinomycetes</taxon>
        <taxon>Micromonosporales</taxon>
        <taxon>Micromonosporaceae</taxon>
        <taxon>Micromonospora</taxon>
    </lineage>
</organism>
<dbReference type="AlphaFoldDB" id="A0A1H3JYK7"/>
<proteinExistence type="predicted"/>
<reference evidence="5" key="1">
    <citation type="submission" date="2016-10" db="EMBL/GenBank/DDBJ databases">
        <authorList>
            <person name="Varghese N."/>
            <person name="Submissions S."/>
        </authorList>
    </citation>
    <scope>NUCLEOTIDE SEQUENCE [LARGE SCALE GENOMIC DNA]</scope>
    <source>
        <strain evidence="5">DSM 45245</strain>
    </source>
</reference>
<feature type="compositionally biased region" description="Low complexity" evidence="1">
    <location>
        <begin position="170"/>
        <end position="190"/>
    </location>
</feature>
<keyword evidence="2" id="KW-0812">Transmembrane</keyword>
<evidence type="ECO:0000313" key="5">
    <source>
        <dbReference type="Proteomes" id="UP000242415"/>
    </source>
</evidence>
<dbReference type="STRING" id="405436.SAMN05444365_102299"/>
<dbReference type="Proteomes" id="UP000242415">
    <property type="component" value="Unassembled WGS sequence"/>
</dbReference>
<dbReference type="RefSeq" id="WP_245736551.1">
    <property type="nucleotide sequence ID" value="NZ_FNPH01000002.1"/>
</dbReference>
<feature type="transmembrane region" description="Helical" evidence="2">
    <location>
        <begin position="220"/>
        <end position="241"/>
    </location>
</feature>
<evidence type="ECO:0000313" key="4">
    <source>
        <dbReference type="EMBL" id="SDY44971.1"/>
    </source>
</evidence>
<keyword evidence="2" id="KW-0472">Membrane</keyword>
<evidence type="ECO:0000256" key="2">
    <source>
        <dbReference type="SAM" id="Phobius"/>
    </source>
</evidence>
<gene>
    <name evidence="4" type="ORF">SAMN05444365_102299</name>
</gene>
<protein>
    <submittedName>
        <fullName evidence="4">Uncharacterized protein</fullName>
    </submittedName>
</protein>
<feature type="region of interest" description="Disordered" evidence="1">
    <location>
        <begin position="157"/>
        <end position="214"/>
    </location>
</feature>
<dbReference type="EMBL" id="FNPH01000002">
    <property type="protein sequence ID" value="SDY44971.1"/>
    <property type="molecule type" value="Genomic_DNA"/>
</dbReference>
<sequence>MWRGVRSGAFLTCVTGLAVAVATPAAAAPGFSARFTELPDGFAADGRPATVAVVVSRTDRGNCLKVRWSLVLRAQGLRLDQMRVDRIEEDGSFPVDVRAEGDAARVTDVQLDPGTLCRDRTVTARYRISVAEGAARGRVQLTAEAYDGRLRLLARESATRQVLGDPSPTPSGRTRSPSPEPSAAESEPVEPAVPPTPSGNSGAGGGQQALDPAADNRGSGLPLIGFMVGGLLVFFGAGLLVRTAWRMRRAPAGAPAMVAPDWSRRGTGRGRRTLRF</sequence>